<name>A0AAV6UQJ1_9ARAC</name>
<evidence type="ECO:0000256" key="2">
    <source>
        <dbReference type="SAM" id="SignalP"/>
    </source>
</evidence>
<evidence type="ECO:0000259" key="3">
    <source>
        <dbReference type="PROSITE" id="PS50278"/>
    </source>
</evidence>
<dbReference type="PANTHER" id="PTHR21719">
    <property type="entry name" value="FI06402P-RELATED"/>
    <property type="match status" value="1"/>
</dbReference>
<dbReference type="PROSITE" id="PS50278">
    <property type="entry name" value="PDGF_2"/>
    <property type="match status" value="1"/>
</dbReference>
<protein>
    <recommendedName>
        <fullName evidence="3">Platelet-derived growth factor (PDGF) family profile domain-containing protein</fullName>
    </recommendedName>
</protein>
<sequence>MDKMISSMVFICILTIVLLTSALRTCDGRAIIRDVTSNSTARSIAEEHFRKIEQRVCSSPVPKLYPVDDIFPIMDGNYKPHCVELHRCDNDAGCCKDDTEVCAPTEIETVHLYISVTGLFKTRILLMPFDNHTQCECQHLSQFITD</sequence>
<dbReference type="EMBL" id="JAFNEN010000301">
    <property type="protein sequence ID" value="KAG8186449.1"/>
    <property type="molecule type" value="Genomic_DNA"/>
</dbReference>
<dbReference type="SUPFAM" id="SSF57501">
    <property type="entry name" value="Cystine-knot cytokines"/>
    <property type="match status" value="1"/>
</dbReference>
<feature type="domain" description="Platelet-derived growth factor (PDGF) family profile" evidence="3">
    <location>
        <begin position="77"/>
        <end position="142"/>
    </location>
</feature>
<keyword evidence="1" id="KW-0339">Growth factor</keyword>
<evidence type="ECO:0000256" key="1">
    <source>
        <dbReference type="RuleBase" id="RU003818"/>
    </source>
</evidence>
<comment type="caution">
    <text evidence="4">The sequence shown here is derived from an EMBL/GenBank/DDBJ whole genome shotgun (WGS) entry which is preliminary data.</text>
</comment>
<accession>A0AAV6UQJ1</accession>
<feature type="signal peptide" evidence="2">
    <location>
        <begin position="1"/>
        <end position="22"/>
    </location>
</feature>
<organism evidence="4 5">
    <name type="scientific">Oedothorax gibbosus</name>
    <dbReference type="NCBI Taxonomy" id="931172"/>
    <lineage>
        <taxon>Eukaryota</taxon>
        <taxon>Metazoa</taxon>
        <taxon>Ecdysozoa</taxon>
        <taxon>Arthropoda</taxon>
        <taxon>Chelicerata</taxon>
        <taxon>Arachnida</taxon>
        <taxon>Araneae</taxon>
        <taxon>Araneomorphae</taxon>
        <taxon>Entelegynae</taxon>
        <taxon>Araneoidea</taxon>
        <taxon>Linyphiidae</taxon>
        <taxon>Erigoninae</taxon>
        <taxon>Oedothorax</taxon>
    </lineage>
</organism>
<dbReference type="Gene3D" id="2.10.90.10">
    <property type="entry name" value="Cystine-knot cytokines"/>
    <property type="match status" value="1"/>
</dbReference>
<reference evidence="4 5" key="1">
    <citation type="journal article" date="2022" name="Nat. Ecol. Evol.">
        <title>A masculinizing supergene underlies an exaggerated male reproductive morph in a spider.</title>
        <authorList>
            <person name="Hendrickx F."/>
            <person name="De Corte Z."/>
            <person name="Sonet G."/>
            <person name="Van Belleghem S.M."/>
            <person name="Kostlbacher S."/>
            <person name="Vangestel C."/>
        </authorList>
    </citation>
    <scope>NUCLEOTIDE SEQUENCE [LARGE SCALE GENOMIC DNA]</scope>
    <source>
        <strain evidence="4">W744_W776</strain>
    </source>
</reference>
<dbReference type="InterPro" id="IPR000072">
    <property type="entry name" value="PDGF/VEGF_dom"/>
</dbReference>
<evidence type="ECO:0000313" key="4">
    <source>
        <dbReference type="EMBL" id="KAG8186449.1"/>
    </source>
</evidence>
<dbReference type="InterPro" id="IPR029034">
    <property type="entry name" value="Cystine-knot_cytokine"/>
</dbReference>
<keyword evidence="5" id="KW-1185">Reference proteome</keyword>
<dbReference type="AlphaFoldDB" id="A0AAV6UQJ1"/>
<proteinExistence type="inferred from homology"/>
<dbReference type="PANTHER" id="PTHR21719:SF1">
    <property type="entry name" value="FI06402P-RELATED"/>
    <property type="match status" value="1"/>
</dbReference>
<evidence type="ECO:0000313" key="5">
    <source>
        <dbReference type="Proteomes" id="UP000827092"/>
    </source>
</evidence>
<keyword evidence="2" id="KW-0732">Signal</keyword>
<dbReference type="Pfam" id="PF00341">
    <property type="entry name" value="PDGF"/>
    <property type="match status" value="1"/>
</dbReference>
<dbReference type="GO" id="GO:0035099">
    <property type="term" value="P:hemocyte migration"/>
    <property type="evidence" value="ECO:0007669"/>
    <property type="project" value="TreeGrafter"/>
</dbReference>
<dbReference type="SMART" id="SM00141">
    <property type="entry name" value="PDGF"/>
    <property type="match status" value="1"/>
</dbReference>
<feature type="chain" id="PRO_5043708986" description="Platelet-derived growth factor (PDGF) family profile domain-containing protein" evidence="2">
    <location>
        <begin position="23"/>
        <end position="146"/>
    </location>
</feature>
<dbReference type="GO" id="GO:0008083">
    <property type="term" value="F:growth factor activity"/>
    <property type="evidence" value="ECO:0007669"/>
    <property type="project" value="UniProtKB-KW"/>
</dbReference>
<gene>
    <name evidence="4" type="ORF">JTE90_012369</name>
</gene>
<dbReference type="Proteomes" id="UP000827092">
    <property type="component" value="Unassembled WGS sequence"/>
</dbReference>
<dbReference type="GO" id="GO:0016020">
    <property type="term" value="C:membrane"/>
    <property type="evidence" value="ECO:0007669"/>
    <property type="project" value="InterPro"/>
</dbReference>
<comment type="similarity">
    <text evidence="1">Belongs to the PDGF/VEGF growth factor family.</text>
</comment>